<sequence length="117" mass="12529">MRILAVLILLTLTGCDGPLALLTGGGPKVAANVQVGKTNAQTLGQTNVTEQKLVRPKARRIVQSSDDSRVKAERVETVVVQEYPAWLIVAFAIALFLDSPLRWPGQIVAGLRQARGG</sequence>
<keyword evidence="2" id="KW-1185">Reference proteome</keyword>
<organism evidence="1 2">
    <name type="scientific">Salinihabitans flavidus</name>
    <dbReference type="NCBI Taxonomy" id="569882"/>
    <lineage>
        <taxon>Bacteria</taxon>
        <taxon>Pseudomonadati</taxon>
        <taxon>Pseudomonadota</taxon>
        <taxon>Alphaproteobacteria</taxon>
        <taxon>Rhodobacterales</taxon>
        <taxon>Roseobacteraceae</taxon>
        <taxon>Salinihabitans</taxon>
    </lineage>
</organism>
<accession>A0A1H8WJR2</accession>
<dbReference type="EMBL" id="FODS01000069">
    <property type="protein sequence ID" value="SEP27667.1"/>
    <property type="molecule type" value="Genomic_DNA"/>
</dbReference>
<dbReference type="AlphaFoldDB" id="A0A1H8WJR2"/>
<dbReference type="STRING" id="569882.SAMN04490248_1694"/>
<dbReference type="Proteomes" id="UP000198893">
    <property type="component" value="Unassembled WGS sequence"/>
</dbReference>
<dbReference type="OrthoDB" id="7872818at2"/>
<proteinExistence type="predicted"/>
<dbReference type="PROSITE" id="PS51257">
    <property type="entry name" value="PROKAR_LIPOPROTEIN"/>
    <property type="match status" value="1"/>
</dbReference>
<dbReference type="RefSeq" id="WP_093120881.1">
    <property type="nucleotide sequence ID" value="NZ_FODS01000069.1"/>
</dbReference>
<name>A0A1H8WJR2_9RHOB</name>
<dbReference type="NCBIfam" id="NF037952">
    <property type="entry name" value="spanin2_3"/>
    <property type="match status" value="1"/>
</dbReference>
<evidence type="ECO:0000313" key="2">
    <source>
        <dbReference type="Proteomes" id="UP000198893"/>
    </source>
</evidence>
<gene>
    <name evidence="1" type="ORF">SAMN04490248_1694</name>
</gene>
<protein>
    <submittedName>
        <fullName evidence="1">Uncharacterized protein</fullName>
    </submittedName>
</protein>
<reference evidence="1 2" key="1">
    <citation type="submission" date="2016-10" db="EMBL/GenBank/DDBJ databases">
        <authorList>
            <person name="de Groot N.N."/>
        </authorList>
    </citation>
    <scope>NUCLEOTIDE SEQUENCE [LARGE SCALE GENOMIC DNA]</scope>
    <source>
        <strain evidence="1 2">DSM 27842</strain>
    </source>
</reference>
<evidence type="ECO:0000313" key="1">
    <source>
        <dbReference type="EMBL" id="SEP27667.1"/>
    </source>
</evidence>